<reference evidence="6" key="1">
    <citation type="journal article" date="2014" name="Int. J. Syst. Evol. Microbiol.">
        <title>Complete genome sequence of Corynebacterium casei LMG S-19264T (=DSM 44701T), isolated from a smear-ripened cheese.</title>
        <authorList>
            <consortium name="US DOE Joint Genome Institute (JGI-PGF)"/>
            <person name="Walter F."/>
            <person name="Albersmeier A."/>
            <person name="Kalinowski J."/>
            <person name="Ruckert C."/>
        </authorList>
    </citation>
    <scope>NUCLEOTIDE SEQUENCE</scope>
    <source>
        <strain evidence="6">CGMCC 1.15179</strain>
    </source>
</reference>
<dbReference type="AlphaFoldDB" id="A0A8J2YE37"/>
<comment type="similarity">
    <text evidence="1">Belongs to the ATP-dependent AMP-binding enzyme family.</text>
</comment>
<dbReference type="EMBL" id="BMHQ01000014">
    <property type="protein sequence ID" value="GGE27542.1"/>
    <property type="molecule type" value="Genomic_DNA"/>
</dbReference>
<evidence type="ECO:0000313" key="7">
    <source>
        <dbReference type="Proteomes" id="UP000625210"/>
    </source>
</evidence>
<feature type="domain" description="AMP-dependent synthetase/ligase" evidence="5">
    <location>
        <begin position="12"/>
        <end position="114"/>
    </location>
</feature>
<evidence type="ECO:0000256" key="2">
    <source>
        <dbReference type="ARBA" id="ARBA00022598"/>
    </source>
</evidence>
<sequence length="126" mass="14698">MITPLTPLDWLRRVIKYYPDKTAVVDEGKRFTYREFGKRVSRLSNALRQYGIRNRDHVAVMLPNTHPMLESFYAIGQLGAVIVPINYRLSAQDIAYILKHSDSKVLIVDDQFADKVPHDRPQSWRK</sequence>
<comment type="caution">
    <text evidence="6">The sequence shown here is derived from an EMBL/GenBank/DDBJ whole genome shotgun (WGS) entry which is preliminary data.</text>
</comment>
<keyword evidence="3" id="KW-0276">Fatty acid metabolism</keyword>
<dbReference type="Gene3D" id="3.40.50.980">
    <property type="match status" value="1"/>
</dbReference>
<keyword evidence="2" id="KW-0436">Ligase</keyword>
<dbReference type="RefSeq" id="WP_188648917.1">
    <property type="nucleotide sequence ID" value="NZ_BMHQ01000014.1"/>
</dbReference>
<name>A0A8J2YE37_9BACL</name>
<dbReference type="Pfam" id="PF00501">
    <property type="entry name" value="AMP-binding"/>
    <property type="match status" value="1"/>
</dbReference>
<evidence type="ECO:0000256" key="1">
    <source>
        <dbReference type="ARBA" id="ARBA00006432"/>
    </source>
</evidence>
<dbReference type="Proteomes" id="UP000625210">
    <property type="component" value="Unassembled WGS sequence"/>
</dbReference>
<dbReference type="PANTHER" id="PTHR43859:SF4">
    <property type="entry name" value="BUTANOATE--COA LIGASE AAE1-RELATED"/>
    <property type="match status" value="1"/>
</dbReference>
<evidence type="ECO:0000256" key="4">
    <source>
        <dbReference type="ARBA" id="ARBA00023098"/>
    </source>
</evidence>
<dbReference type="GO" id="GO:0006631">
    <property type="term" value="P:fatty acid metabolic process"/>
    <property type="evidence" value="ECO:0007669"/>
    <property type="project" value="UniProtKB-KW"/>
</dbReference>
<proteinExistence type="inferred from homology"/>
<dbReference type="GO" id="GO:0016874">
    <property type="term" value="F:ligase activity"/>
    <property type="evidence" value="ECO:0007669"/>
    <property type="project" value="UniProtKB-KW"/>
</dbReference>
<evidence type="ECO:0000313" key="6">
    <source>
        <dbReference type="EMBL" id="GGE27542.1"/>
    </source>
</evidence>
<evidence type="ECO:0000259" key="5">
    <source>
        <dbReference type="Pfam" id="PF00501"/>
    </source>
</evidence>
<gene>
    <name evidence="6" type="ORF">GCM10011571_32230</name>
</gene>
<keyword evidence="4" id="KW-0443">Lipid metabolism</keyword>
<organism evidence="6 7">
    <name type="scientific">Marinithermofilum abyssi</name>
    <dbReference type="NCBI Taxonomy" id="1571185"/>
    <lineage>
        <taxon>Bacteria</taxon>
        <taxon>Bacillati</taxon>
        <taxon>Bacillota</taxon>
        <taxon>Bacilli</taxon>
        <taxon>Bacillales</taxon>
        <taxon>Thermoactinomycetaceae</taxon>
        <taxon>Marinithermofilum</taxon>
    </lineage>
</organism>
<dbReference type="SUPFAM" id="SSF56801">
    <property type="entry name" value="Acetyl-CoA synthetase-like"/>
    <property type="match status" value="1"/>
</dbReference>
<reference evidence="6" key="2">
    <citation type="submission" date="2020-09" db="EMBL/GenBank/DDBJ databases">
        <authorList>
            <person name="Sun Q."/>
            <person name="Zhou Y."/>
        </authorList>
    </citation>
    <scope>NUCLEOTIDE SEQUENCE</scope>
    <source>
        <strain evidence="6">CGMCC 1.15179</strain>
    </source>
</reference>
<evidence type="ECO:0000256" key="3">
    <source>
        <dbReference type="ARBA" id="ARBA00022832"/>
    </source>
</evidence>
<accession>A0A8J2YE37</accession>
<keyword evidence="7" id="KW-1185">Reference proteome</keyword>
<protein>
    <recommendedName>
        <fullName evidence="5">AMP-dependent synthetase/ligase domain-containing protein</fullName>
    </recommendedName>
</protein>
<dbReference type="PANTHER" id="PTHR43859">
    <property type="entry name" value="ACYL-ACTIVATING ENZYME"/>
    <property type="match status" value="1"/>
</dbReference>
<dbReference type="InterPro" id="IPR000873">
    <property type="entry name" value="AMP-dep_synth/lig_dom"/>
</dbReference>